<dbReference type="AlphaFoldDB" id="A0A0G0QY78"/>
<evidence type="ECO:0000313" key="2">
    <source>
        <dbReference type="Proteomes" id="UP000034881"/>
    </source>
</evidence>
<dbReference type="Proteomes" id="UP000034881">
    <property type="component" value="Unassembled WGS sequence"/>
</dbReference>
<proteinExistence type="predicted"/>
<comment type="caution">
    <text evidence="1">The sequence shown here is derived from an EMBL/GenBank/DDBJ whole genome shotgun (WGS) entry which is preliminary data.</text>
</comment>
<evidence type="ECO:0000313" key="1">
    <source>
        <dbReference type="EMBL" id="KKR42416.1"/>
    </source>
</evidence>
<reference evidence="1 2" key="1">
    <citation type="journal article" date="2015" name="Nature">
        <title>rRNA introns, odd ribosomes, and small enigmatic genomes across a large radiation of phyla.</title>
        <authorList>
            <person name="Brown C.T."/>
            <person name="Hug L.A."/>
            <person name="Thomas B.C."/>
            <person name="Sharon I."/>
            <person name="Castelle C.J."/>
            <person name="Singh A."/>
            <person name="Wilkins M.J."/>
            <person name="Williams K.H."/>
            <person name="Banfield J.F."/>
        </authorList>
    </citation>
    <scope>NUCLEOTIDE SEQUENCE [LARGE SCALE GENOMIC DNA]</scope>
</reference>
<accession>A0A0G0QY78</accession>
<sequence>MATNKEGIKEALATAEGVVTKQKRAIGKKEGDLHAFVVRSQSTVESKRIAISEDQGKANRRVRRTIGALAASLQEQGVIVPSYLVLKRRSLGNNLEERTCYRPSDNSIILSISDESTNEWREFGKSGEWLDLGTKIVYTLEAAAGVKMHYSEYVGLRKPQ</sequence>
<gene>
    <name evidence="1" type="ORF">UT77_C0002G0069</name>
</gene>
<protein>
    <submittedName>
        <fullName evidence="1">Uncharacterized protein</fullName>
    </submittedName>
</protein>
<dbReference type="EMBL" id="LBYB01000002">
    <property type="protein sequence ID" value="KKR42416.1"/>
    <property type="molecule type" value="Genomic_DNA"/>
</dbReference>
<organism evidence="1 2">
    <name type="scientific">Candidatus Daviesbacteria bacterium GW2011_GWC2_40_12</name>
    <dbReference type="NCBI Taxonomy" id="1618431"/>
    <lineage>
        <taxon>Bacteria</taxon>
        <taxon>Candidatus Daviesiibacteriota</taxon>
    </lineage>
</organism>
<name>A0A0G0QY78_9BACT</name>